<organism evidence="1 2">
    <name type="scientific">Candidatus Jorgensenbacteria bacterium GWC1_48_12</name>
    <dbReference type="NCBI Taxonomy" id="1798469"/>
    <lineage>
        <taxon>Bacteria</taxon>
        <taxon>Candidatus Joergenseniibacteriota</taxon>
    </lineage>
</organism>
<dbReference type="AlphaFoldDB" id="A0A1F6BRM7"/>
<reference evidence="1 2" key="1">
    <citation type="journal article" date="2016" name="Nat. Commun.">
        <title>Thousands of microbial genomes shed light on interconnected biogeochemical processes in an aquifer system.</title>
        <authorList>
            <person name="Anantharaman K."/>
            <person name="Brown C.T."/>
            <person name="Hug L.A."/>
            <person name="Sharon I."/>
            <person name="Castelle C.J."/>
            <person name="Probst A.J."/>
            <person name="Thomas B.C."/>
            <person name="Singh A."/>
            <person name="Wilkins M.J."/>
            <person name="Karaoz U."/>
            <person name="Brodie E.L."/>
            <person name="Williams K.H."/>
            <person name="Hubbard S.S."/>
            <person name="Banfield J.F."/>
        </authorList>
    </citation>
    <scope>NUCLEOTIDE SEQUENCE [LARGE SCALE GENOMIC DNA]</scope>
</reference>
<evidence type="ECO:0000313" key="2">
    <source>
        <dbReference type="Proteomes" id="UP000179324"/>
    </source>
</evidence>
<comment type="caution">
    <text evidence="1">The sequence shown here is derived from an EMBL/GenBank/DDBJ whole genome shotgun (WGS) entry which is preliminary data.</text>
</comment>
<dbReference type="EMBL" id="MFKI01000006">
    <property type="protein sequence ID" value="OGG39584.1"/>
    <property type="molecule type" value="Genomic_DNA"/>
</dbReference>
<dbReference type="Proteomes" id="UP000179324">
    <property type="component" value="Unassembled WGS sequence"/>
</dbReference>
<accession>A0A1F6BRM7</accession>
<protein>
    <submittedName>
        <fullName evidence="1">Uncharacterized protein</fullName>
    </submittedName>
</protein>
<gene>
    <name evidence="1" type="ORF">A2127_00055</name>
</gene>
<proteinExistence type="predicted"/>
<sequence length="120" mass="13629">MQGTPHQFSKLSPNRLRSLKTLIQTFDFLKVLISCKLFIFKTILFPAQVGTEKTVFAVHAVKQKGRINAITAVEKVFAVIIVRTHYNLGAQFRVLDIQAIKHPPGVIYVFGKIYALRFNN</sequence>
<name>A0A1F6BRM7_9BACT</name>
<evidence type="ECO:0000313" key="1">
    <source>
        <dbReference type="EMBL" id="OGG39584.1"/>
    </source>
</evidence>